<proteinExistence type="predicted"/>
<protein>
    <submittedName>
        <fullName evidence="2">Type II secretion system protein GspG</fullName>
    </submittedName>
</protein>
<dbReference type="RefSeq" id="WP_213499356.1">
    <property type="nucleotide sequence ID" value="NZ_CP074694.1"/>
</dbReference>
<accession>A0A8E6BAY0</accession>
<evidence type="ECO:0000313" key="2">
    <source>
        <dbReference type="EMBL" id="QVL34386.1"/>
    </source>
</evidence>
<dbReference type="KEGG" id="tsph:KIH39_10905"/>
<evidence type="ECO:0000259" key="1">
    <source>
        <dbReference type="Pfam" id="PF08334"/>
    </source>
</evidence>
<dbReference type="AlphaFoldDB" id="A0A8E6BAY0"/>
<dbReference type="Gene3D" id="3.30.700.10">
    <property type="entry name" value="Glycoprotein, Type 4 Pilin"/>
    <property type="match status" value="1"/>
</dbReference>
<organism evidence="2 3">
    <name type="scientific">Telmatocola sphagniphila</name>
    <dbReference type="NCBI Taxonomy" id="1123043"/>
    <lineage>
        <taxon>Bacteria</taxon>
        <taxon>Pseudomonadati</taxon>
        <taxon>Planctomycetota</taxon>
        <taxon>Planctomycetia</taxon>
        <taxon>Gemmatales</taxon>
        <taxon>Gemmataceae</taxon>
    </lineage>
</organism>
<gene>
    <name evidence="2" type="ORF">KIH39_10905</name>
</gene>
<dbReference type="EMBL" id="CP074694">
    <property type="protein sequence ID" value="QVL34386.1"/>
    <property type="molecule type" value="Genomic_DNA"/>
</dbReference>
<feature type="domain" description="Type II secretion system protein GspG C-terminal" evidence="1">
    <location>
        <begin position="16"/>
        <end position="97"/>
    </location>
</feature>
<dbReference type="Proteomes" id="UP000676194">
    <property type="component" value="Chromosome"/>
</dbReference>
<name>A0A8E6BAY0_9BACT</name>
<reference evidence="2" key="1">
    <citation type="submission" date="2021-05" db="EMBL/GenBank/DDBJ databases">
        <title>Complete genome sequence of the cellulolytic planctomycete Telmatocola sphagniphila SP2T and characterization of the first cellulase from planctomycetes.</title>
        <authorList>
            <person name="Rakitin A.L."/>
            <person name="Beletsky A.V."/>
            <person name="Naumoff D.G."/>
            <person name="Kulichevskaya I.S."/>
            <person name="Mardanov A.V."/>
            <person name="Ravin N.V."/>
            <person name="Dedysh S.N."/>
        </authorList>
    </citation>
    <scope>NUCLEOTIDE SEQUENCE</scope>
    <source>
        <strain evidence="2">SP2T</strain>
    </source>
</reference>
<dbReference type="Pfam" id="PF08334">
    <property type="entry name" value="T2SSG"/>
    <property type="match status" value="1"/>
</dbReference>
<dbReference type="InterPro" id="IPR045584">
    <property type="entry name" value="Pilin-like"/>
</dbReference>
<evidence type="ECO:0000313" key="3">
    <source>
        <dbReference type="Proteomes" id="UP000676194"/>
    </source>
</evidence>
<dbReference type="SUPFAM" id="SSF54523">
    <property type="entry name" value="Pili subunits"/>
    <property type="match status" value="1"/>
</dbReference>
<dbReference type="InterPro" id="IPR013545">
    <property type="entry name" value="T2SS_protein-GspG_C"/>
</dbReference>
<keyword evidence="3" id="KW-1185">Reference proteome</keyword>
<sequence>MAFLTWQFALSLRFDDFDDSKEAASRSDAMNVAEACDLYKNRLGKYPQNLDQLLQPPDGGRPFLNSGSDLFDQWGHKFFNDSNGPSNNGRRVDIWTIDPNTGKIIGNWSK</sequence>